<comment type="caution">
    <text evidence="2">The sequence shown here is derived from an EMBL/GenBank/DDBJ whole genome shotgun (WGS) entry which is preliminary data.</text>
</comment>
<reference evidence="2 3" key="1">
    <citation type="submission" date="2018-11" db="EMBL/GenBank/DDBJ databases">
        <title>Genome sequence of Saitozyma podzolica DSM 27192.</title>
        <authorList>
            <person name="Aliyu H."/>
            <person name="Gorte O."/>
            <person name="Ochsenreither K."/>
        </authorList>
    </citation>
    <scope>NUCLEOTIDE SEQUENCE [LARGE SCALE GENOMIC DNA]</scope>
    <source>
        <strain evidence="2 3">DSM 27192</strain>
    </source>
</reference>
<accession>A0A427YEA2</accession>
<gene>
    <name evidence="2" type="ORF">EHS25_002040</name>
</gene>
<proteinExistence type="predicted"/>
<dbReference type="OrthoDB" id="2575638at2759"/>
<evidence type="ECO:0000313" key="3">
    <source>
        <dbReference type="Proteomes" id="UP000279259"/>
    </source>
</evidence>
<keyword evidence="3" id="KW-1185">Reference proteome</keyword>
<evidence type="ECO:0000313" key="2">
    <source>
        <dbReference type="EMBL" id="RSH89491.1"/>
    </source>
</evidence>
<protein>
    <submittedName>
        <fullName evidence="2">Uncharacterized protein</fullName>
    </submittedName>
</protein>
<name>A0A427YEA2_9TREE</name>
<dbReference type="EMBL" id="RSCD01000013">
    <property type="protein sequence ID" value="RSH89491.1"/>
    <property type="molecule type" value="Genomic_DNA"/>
</dbReference>
<dbReference type="Proteomes" id="UP000279259">
    <property type="component" value="Unassembled WGS sequence"/>
</dbReference>
<organism evidence="2 3">
    <name type="scientific">Saitozyma podzolica</name>
    <dbReference type="NCBI Taxonomy" id="1890683"/>
    <lineage>
        <taxon>Eukaryota</taxon>
        <taxon>Fungi</taxon>
        <taxon>Dikarya</taxon>
        <taxon>Basidiomycota</taxon>
        <taxon>Agaricomycotina</taxon>
        <taxon>Tremellomycetes</taxon>
        <taxon>Tremellales</taxon>
        <taxon>Trimorphomycetaceae</taxon>
        <taxon>Saitozyma</taxon>
    </lineage>
</organism>
<feature type="region of interest" description="Disordered" evidence="1">
    <location>
        <begin position="127"/>
        <end position="160"/>
    </location>
</feature>
<evidence type="ECO:0000256" key="1">
    <source>
        <dbReference type="SAM" id="MobiDB-lite"/>
    </source>
</evidence>
<sequence length="160" mass="17210">MSITSSALAGVWPSRSPSNMFVDALFRAADAATQMLALRHFVPLQTLLLAIYARLFSLASHLLDVLGSDVIRPQIPPTKLAITSAPLVMTEAPEIGERVKRIVTPQPATPVAHSLATGESLTQASAKPTLGRQVTQTQAITQKKKKRQKKTSAIDDIFGL</sequence>
<dbReference type="AlphaFoldDB" id="A0A427YEA2"/>